<dbReference type="eggNOG" id="ENOG50340X9">
    <property type="taxonomic scope" value="Bacteria"/>
</dbReference>
<dbReference type="HOGENOM" id="CLU_920917_0_0_6"/>
<gene>
    <name evidence="1" type="ordered locus">Psesu_0868</name>
</gene>
<dbReference type="OrthoDB" id="8584052at2"/>
<dbReference type="EMBL" id="CP002446">
    <property type="protein sequence ID" value="ADV26720.1"/>
    <property type="molecule type" value="Genomic_DNA"/>
</dbReference>
<proteinExistence type="predicted"/>
<protein>
    <submittedName>
        <fullName evidence="1">Uncharacterized protein</fullName>
    </submittedName>
</protein>
<sequence>MRLAAPPLPIRVPPARRDAALLLALELALATVQAPAYARAVAGIDFDLPDAAPAPEDRTRLEAAAPLYFASALERAGLLPTAELVAGLFASGTITQPLGPAERLLHDFWRRRRERLSAGEREAVYARVVCDPQFEPMMRALCEAIGAQAGPLPPGASGLREQVALATHAQAMAAFLAQRVDPMAVMAAREIVGDINAALAFMRDRRLQAAFAVNDLWRLVELAGSKAGIPTGSALQHVERGRSGQGVLLWLAAHPGGAALALDPAAPQDVEVMVAAQRWLASVPAGAPRAPLYPQPALPLVA</sequence>
<evidence type="ECO:0000313" key="2">
    <source>
        <dbReference type="Proteomes" id="UP000008632"/>
    </source>
</evidence>
<dbReference type="AlphaFoldDB" id="E6WRI9"/>
<reference evidence="1 2" key="1">
    <citation type="submission" date="2011-01" db="EMBL/GenBank/DDBJ databases">
        <title>Complete sequence of Pseudoxanthomonas suwonensis 11-1.</title>
        <authorList>
            <consortium name="US DOE Joint Genome Institute"/>
            <person name="Lucas S."/>
            <person name="Copeland A."/>
            <person name="Lapidus A."/>
            <person name="Cheng J.-F."/>
            <person name="Goodwin L."/>
            <person name="Pitluck S."/>
            <person name="Teshima H."/>
            <person name="Detter J.C."/>
            <person name="Han C."/>
            <person name="Tapia R."/>
            <person name="Land M."/>
            <person name="Hauser L."/>
            <person name="Kyrpides N."/>
            <person name="Ivanova N."/>
            <person name="Ovchinnikova G."/>
            <person name="Siebers A.K."/>
            <person name="Allgaier M."/>
            <person name="Thelen M.P."/>
            <person name="Hugenholtz P."/>
            <person name="Gladden J."/>
            <person name="Woyke T."/>
        </authorList>
    </citation>
    <scope>NUCLEOTIDE SEQUENCE [LARGE SCALE GENOMIC DNA]</scope>
    <source>
        <strain evidence="2">11-1</strain>
    </source>
</reference>
<dbReference type="Proteomes" id="UP000008632">
    <property type="component" value="Chromosome"/>
</dbReference>
<accession>E6WRI9</accession>
<dbReference type="STRING" id="743721.Psesu_0868"/>
<organism evidence="1 2">
    <name type="scientific">Pseudoxanthomonas suwonensis (strain 11-1)</name>
    <dbReference type="NCBI Taxonomy" id="743721"/>
    <lineage>
        <taxon>Bacteria</taxon>
        <taxon>Pseudomonadati</taxon>
        <taxon>Pseudomonadota</taxon>
        <taxon>Gammaproteobacteria</taxon>
        <taxon>Lysobacterales</taxon>
        <taxon>Lysobacteraceae</taxon>
        <taxon>Pseudoxanthomonas</taxon>
    </lineage>
</organism>
<dbReference type="RefSeq" id="WP_013534550.1">
    <property type="nucleotide sequence ID" value="NC_014924.1"/>
</dbReference>
<name>E6WRI9_PSEUU</name>
<evidence type="ECO:0000313" key="1">
    <source>
        <dbReference type="EMBL" id="ADV26720.1"/>
    </source>
</evidence>
<keyword evidence="2" id="KW-1185">Reference proteome</keyword>
<dbReference type="KEGG" id="psu:Psesu_0868"/>